<feature type="transmembrane region" description="Helical" evidence="8">
    <location>
        <begin position="301"/>
        <end position="321"/>
    </location>
</feature>
<dbReference type="InterPro" id="IPR041894">
    <property type="entry name" value="PBP2_ProX-like"/>
</dbReference>
<feature type="chain" id="PRO_5047165447" evidence="9">
    <location>
        <begin position="22"/>
        <end position="494"/>
    </location>
</feature>
<dbReference type="PROSITE" id="PS50928">
    <property type="entry name" value="ABC_TM1"/>
    <property type="match status" value="1"/>
</dbReference>
<comment type="similarity">
    <text evidence="8">Belongs to the binding-protein-dependent transport system permease family.</text>
</comment>
<feature type="transmembrane region" description="Helical" evidence="8">
    <location>
        <begin position="328"/>
        <end position="351"/>
    </location>
</feature>
<dbReference type="InterPro" id="IPR007210">
    <property type="entry name" value="ABC_Gly_betaine_transp_sub-bd"/>
</dbReference>
<keyword evidence="9" id="KW-0732">Signal</keyword>
<comment type="similarity">
    <text evidence="6">In the C-terminal section; belongs to the OsmX family.</text>
</comment>
<comment type="similarity">
    <text evidence="7">In the N-terminal section; belongs to the binding-protein-dependent transport system permease family.</text>
</comment>
<dbReference type="Pfam" id="PF00528">
    <property type="entry name" value="BPD_transp_1"/>
    <property type="match status" value="1"/>
</dbReference>
<dbReference type="PANTHER" id="PTHR30177:SF4">
    <property type="entry name" value="OSMOPROTECTANT IMPORT PERMEASE PROTEIN OSMW"/>
    <property type="match status" value="1"/>
</dbReference>
<evidence type="ECO:0000256" key="2">
    <source>
        <dbReference type="ARBA" id="ARBA00022448"/>
    </source>
</evidence>
<dbReference type="Gene3D" id="1.10.3720.10">
    <property type="entry name" value="MetI-like"/>
    <property type="match status" value="1"/>
</dbReference>
<evidence type="ECO:0000313" key="12">
    <source>
        <dbReference type="Proteomes" id="UP001156670"/>
    </source>
</evidence>
<dbReference type="InterPro" id="IPR051204">
    <property type="entry name" value="ABC_transp_perm/SBD"/>
</dbReference>
<dbReference type="CDD" id="cd13607">
    <property type="entry name" value="PBP2_AfProX_like"/>
    <property type="match status" value="1"/>
</dbReference>
<evidence type="ECO:0000256" key="8">
    <source>
        <dbReference type="RuleBase" id="RU363032"/>
    </source>
</evidence>
<dbReference type="PANTHER" id="PTHR30177">
    <property type="entry name" value="GLYCINE BETAINE/L-PROLINE TRANSPORT SYSTEM PERMEASE PROTEIN PROW"/>
    <property type="match status" value="1"/>
</dbReference>
<organism evidence="11 12">
    <name type="scientific">Dyella acidisoli</name>
    <dbReference type="NCBI Taxonomy" id="1867834"/>
    <lineage>
        <taxon>Bacteria</taxon>
        <taxon>Pseudomonadati</taxon>
        <taxon>Pseudomonadota</taxon>
        <taxon>Gammaproteobacteria</taxon>
        <taxon>Lysobacterales</taxon>
        <taxon>Rhodanobacteraceae</taxon>
        <taxon>Dyella</taxon>
    </lineage>
</organism>
<evidence type="ECO:0000256" key="1">
    <source>
        <dbReference type="ARBA" id="ARBA00004651"/>
    </source>
</evidence>
<comment type="subcellular location">
    <subcellularLocation>
        <location evidence="1 8">Cell membrane</location>
        <topology evidence="1 8">Multi-pass membrane protein</topology>
    </subcellularLocation>
</comment>
<feature type="transmembrane region" description="Helical" evidence="8">
    <location>
        <begin position="415"/>
        <end position="437"/>
    </location>
</feature>
<evidence type="ECO:0000256" key="6">
    <source>
        <dbReference type="ARBA" id="ARBA00035642"/>
    </source>
</evidence>
<dbReference type="InterPro" id="IPR000515">
    <property type="entry name" value="MetI-like"/>
</dbReference>
<proteinExistence type="inferred from homology"/>
<comment type="caution">
    <text evidence="11">The sequence shown here is derived from an EMBL/GenBank/DDBJ whole genome shotgun (WGS) entry which is preliminary data.</text>
</comment>
<dbReference type="SUPFAM" id="SSF53850">
    <property type="entry name" value="Periplasmic binding protein-like II"/>
    <property type="match status" value="1"/>
</dbReference>
<dbReference type="Pfam" id="PF04069">
    <property type="entry name" value="OpuAC"/>
    <property type="match status" value="1"/>
</dbReference>
<dbReference type="CDD" id="cd06261">
    <property type="entry name" value="TM_PBP2"/>
    <property type="match status" value="1"/>
</dbReference>
<evidence type="ECO:0000256" key="4">
    <source>
        <dbReference type="ARBA" id="ARBA00022989"/>
    </source>
</evidence>
<evidence type="ECO:0000256" key="7">
    <source>
        <dbReference type="ARBA" id="ARBA00035652"/>
    </source>
</evidence>
<evidence type="ECO:0000259" key="10">
    <source>
        <dbReference type="PROSITE" id="PS50928"/>
    </source>
</evidence>
<dbReference type="SUPFAM" id="SSF161098">
    <property type="entry name" value="MetI-like"/>
    <property type="match status" value="1"/>
</dbReference>
<dbReference type="Gene3D" id="3.40.190.10">
    <property type="entry name" value="Periplasmic binding protein-like II"/>
    <property type="match status" value="1"/>
</dbReference>
<keyword evidence="5 8" id="KW-0472">Membrane</keyword>
<gene>
    <name evidence="11" type="primary">yehZ</name>
    <name evidence="11" type="ORF">GCM10007901_44300</name>
</gene>
<dbReference type="RefSeq" id="WP_284323165.1">
    <property type="nucleotide sequence ID" value="NZ_BSOB01000062.1"/>
</dbReference>
<feature type="transmembrane region" description="Helical" evidence="8">
    <location>
        <begin position="457"/>
        <end position="479"/>
    </location>
</feature>
<dbReference type="EMBL" id="BSOB01000062">
    <property type="protein sequence ID" value="GLQ95475.1"/>
    <property type="molecule type" value="Genomic_DNA"/>
</dbReference>
<evidence type="ECO:0000256" key="9">
    <source>
        <dbReference type="SAM" id="SignalP"/>
    </source>
</evidence>
<dbReference type="Gene3D" id="3.40.190.120">
    <property type="entry name" value="Osmoprotection protein (prox), domain 2"/>
    <property type="match status" value="1"/>
</dbReference>
<accession>A0ABQ5XYH3</accession>
<sequence>MKRAWLAITMMLLLMPAWLHASPVRIGSKQFTESVLLGEMARLAARQQGVSVVHQRELGGTAILWSALQHGDIDAYPEYTGTLTHELLKNVPPDADIPILRAALKPLGVGITDSLGFDDTYAVGMREDRAKQLGIRSLSDLAAHPELRLGFSNEFMARSDGWPGLRQRYGLPQTQVRGLDHVLSYRALASGAVDAIDLYSTDAEIPYYHLRTLDDDRHYFPHYDAVYVYRLDLEGSSPAFVNVLKSLAGRISADAMRQMNAMVKLHGEKETVAAADFLGVQPDGDGANMWKRLWLRTVEHLRLVLISLMAAVLIAIPLGVWSARTKRLGHLIMALSGVLQTIPSLAMFVFMIPLFGIGTWPAIAALFLYSLLPIVRNTYAGLTSIPPDLRESAAALGLPRGVRLRRVELPMAMRSILAGIKTAAVINVGTATLGALIGAGGYGQPIVTGIRLDDTGLILEGAIPAACMALVVQGLFEGVERWLTPRGMRLEARQ</sequence>
<evidence type="ECO:0000256" key="3">
    <source>
        <dbReference type="ARBA" id="ARBA00022692"/>
    </source>
</evidence>
<evidence type="ECO:0000313" key="11">
    <source>
        <dbReference type="EMBL" id="GLQ95475.1"/>
    </source>
</evidence>
<keyword evidence="3 8" id="KW-0812">Transmembrane</keyword>
<keyword evidence="4 8" id="KW-1133">Transmembrane helix</keyword>
<feature type="signal peptide" evidence="9">
    <location>
        <begin position="1"/>
        <end position="21"/>
    </location>
</feature>
<feature type="domain" description="ABC transmembrane type-1" evidence="10">
    <location>
        <begin position="297"/>
        <end position="476"/>
    </location>
</feature>
<protein>
    <submittedName>
        <fullName evidence="11">Amino acid ABC transporter permease</fullName>
    </submittedName>
</protein>
<keyword evidence="2 8" id="KW-0813">Transport</keyword>
<keyword evidence="12" id="KW-1185">Reference proteome</keyword>
<dbReference type="Proteomes" id="UP001156670">
    <property type="component" value="Unassembled WGS sequence"/>
</dbReference>
<name>A0ABQ5XYH3_9GAMM</name>
<reference evidence="12" key="1">
    <citation type="journal article" date="2019" name="Int. J. Syst. Evol. Microbiol.">
        <title>The Global Catalogue of Microorganisms (GCM) 10K type strain sequencing project: providing services to taxonomists for standard genome sequencing and annotation.</title>
        <authorList>
            <consortium name="The Broad Institute Genomics Platform"/>
            <consortium name="The Broad Institute Genome Sequencing Center for Infectious Disease"/>
            <person name="Wu L."/>
            <person name="Ma J."/>
        </authorList>
    </citation>
    <scope>NUCLEOTIDE SEQUENCE [LARGE SCALE GENOMIC DNA]</scope>
    <source>
        <strain evidence="12">NBRC 111980</strain>
    </source>
</reference>
<feature type="transmembrane region" description="Helical" evidence="8">
    <location>
        <begin position="357"/>
        <end position="375"/>
    </location>
</feature>
<dbReference type="InterPro" id="IPR035906">
    <property type="entry name" value="MetI-like_sf"/>
</dbReference>
<evidence type="ECO:0000256" key="5">
    <source>
        <dbReference type="ARBA" id="ARBA00023136"/>
    </source>
</evidence>